<protein>
    <submittedName>
        <fullName evidence="2">Uncharacterized protein</fullName>
    </submittedName>
</protein>
<dbReference type="Proteomes" id="UP000464657">
    <property type="component" value="Chromosome"/>
</dbReference>
<reference evidence="2 3" key="1">
    <citation type="journal article" date="2013" name="Int. J. Syst. Evol. Microbiol.">
        <title>Kordia antarctica sp. nov., isolated from Antarctic seawater.</title>
        <authorList>
            <person name="Baek K."/>
            <person name="Choi A."/>
            <person name="Kang I."/>
            <person name="Lee K."/>
            <person name="Cho J.C."/>
        </authorList>
    </citation>
    <scope>NUCLEOTIDE SEQUENCE [LARGE SCALE GENOMIC DNA]</scope>
    <source>
        <strain evidence="2 3">IMCC3317</strain>
    </source>
</reference>
<feature type="chain" id="PRO_5029902663" evidence="1">
    <location>
        <begin position="18"/>
        <end position="216"/>
    </location>
</feature>
<gene>
    <name evidence="2" type="ORF">IMCC3317_11530</name>
</gene>
<evidence type="ECO:0000256" key="1">
    <source>
        <dbReference type="SAM" id="SignalP"/>
    </source>
</evidence>
<dbReference type="RefSeq" id="WP_160128528.1">
    <property type="nucleotide sequence ID" value="NZ_CP019288.1"/>
</dbReference>
<sequence length="216" mass="24811">MKSLKLFIYILVLCCLAACSFGTETKVHNQLDTTLIIEINEETYTLKPNKSVEVSYTYGENRIKSTSNNQVIVDTVVTITREMTEDGALINATGKPYYIMTEKYGGSILDNPIYDRMIAADSSTQNDKFFADYKEKKRERMMENMKIVVIDSIPIIGNIETIPANQIVISRDWYYGLNANFEETIESNDASDSFFGKSVKKIFSEKKLLEYWYQQE</sequence>
<feature type="signal peptide" evidence="1">
    <location>
        <begin position="1"/>
        <end position="17"/>
    </location>
</feature>
<name>A0A7L4ZGN5_9FLAO</name>
<proteinExistence type="predicted"/>
<dbReference type="AlphaFoldDB" id="A0A7L4ZGN5"/>
<keyword evidence="3" id="KW-1185">Reference proteome</keyword>
<evidence type="ECO:0000313" key="2">
    <source>
        <dbReference type="EMBL" id="QHI35805.1"/>
    </source>
</evidence>
<keyword evidence="1" id="KW-0732">Signal</keyword>
<dbReference type="KEGG" id="kan:IMCC3317_11530"/>
<accession>A0A7L4ZGN5</accession>
<organism evidence="2 3">
    <name type="scientific">Kordia antarctica</name>
    <dbReference type="NCBI Taxonomy" id="1218801"/>
    <lineage>
        <taxon>Bacteria</taxon>
        <taxon>Pseudomonadati</taxon>
        <taxon>Bacteroidota</taxon>
        <taxon>Flavobacteriia</taxon>
        <taxon>Flavobacteriales</taxon>
        <taxon>Flavobacteriaceae</taxon>
        <taxon>Kordia</taxon>
    </lineage>
</organism>
<dbReference type="OrthoDB" id="1272486at2"/>
<evidence type="ECO:0000313" key="3">
    <source>
        <dbReference type="Proteomes" id="UP000464657"/>
    </source>
</evidence>
<dbReference type="EMBL" id="CP019288">
    <property type="protein sequence ID" value="QHI35805.1"/>
    <property type="molecule type" value="Genomic_DNA"/>
</dbReference>